<evidence type="ECO:0000259" key="2">
    <source>
        <dbReference type="PROSITE" id="PS50830"/>
    </source>
</evidence>
<dbReference type="InterPro" id="IPR004026">
    <property type="entry name" value="Ada_DNA_repair_Zn-bd"/>
</dbReference>
<dbReference type="InterPro" id="IPR035437">
    <property type="entry name" value="SNase_OB-fold_sf"/>
</dbReference>
<protein>
    <submittedName>
        <fullName evidence="3">Metal binding domain of Ada</fullName>
    </submittedName>
</protein>
<dbReference type="Gene3D" id="2.40.50.90">
    <property type="match status" value="1"/>
</dbReference>
<dbReference type="GO" id="GO:0006281">
    <property type="term" value="P:DNA repair"/>
    <property type="evidence" value="ECO:0007669"/>
    <property type="project" value="InterPro"/>
</dbReference>
<dbReference type="SUPFAM" id="SSF50199">
    <property type="entry name" value="Staphylococcal nuclease"/>
    <property type="match status" value="1"/>
</dbReference>
<dbReference type="STRING" id="1121391.SAMN02745206_02914"/>
<dbReference type="InterPro" id="IPR035451">
    <property type="entry name" value="Ada-like_dom_sf"/>
</dbReference>
<dbReference type="PROSITE" id="PS51257">
    <property type="entry name" value="PROKAR_LIPOPROTEIN"/>
    <property type="match status" value="1"/>
</dbReference>
<dbReference type="GO" id="GO:0008168">
    <property type="term" value="F:methyltransferase activity"/>
    <property type="evidence" value="ECO:0007669"/>
    <property type="project" value="InterPro"/>
</dbReference>
<gene>
    <name evidence="3" type="ORF">SAMN02745206_02914</name>
</gene>
<feature type="domain" description="TNase-like" evidence="2">
    <location>
        <begin position="47"/>
        <end position="176"/>
    </location>
</feature>
<dbReference type="SUPFAM" id="SSF57884">
    <property type="entry name" value="Ada DNA repair protein, N-terminal domain (N-Ada 10)"/>
    <property type="match status" value="1"/>
</dbReference>
<dbReference type="Gene3D" id="3.40.10.10">
    <property type="entry name" value="DNA Methylphosphotriester Repair Domain"/>
    <property type="match status" value="1"/>
</dbReference>
<dbReference type="SMART" id="SM00318">
    <property type="entry name" value="SNc"/>
    <property type="match status" value="1"/>
</dbReference>
<sequence>MITRRFDRLEAKKATLAEKSLFFGFLGGGCLAALIFLALSPLRAASLPEYAWVVRVYDGDTVLLDTGDKVRYLGIDAPEVDHEGGAGDCYALQAWRRNKGLVEGRKVQLRYDEVRRDEHGRLLAYVHTPDGRCVNTVLLREGCALVFRTPKGFERFREFLDAQRNAMKGSKGLWGECRVQPAPFYLGNQRSYVFHRPSCPFGTQTARRNLVRFNSRWDALWDGYRPCRRCRP</sequence>
<evidence type="ECO:0000313" key="4">
    <source>
        <dbReference type="Proteomes" id="UP000184076"/>
    </source>
</evidence>
<accession>A0A1M5FME3</accession>
<dbReference type="Proteomes" id="UP000184076">
    <property type="component" value="Unassembled WGS sequence"/>
</dbReference>
<dbReference type="PROSITE" id="PS50830">
    <property type="entry name" value="TNASE_3"/>
    <property type="match status" value="1"/>
</dbReference>
<dbReference type="GO" id="GO:0006355">
    <property type="term" value="P:regulation of DNA-templated transcription"/>
    <property type="evidence" value="ECO:0007669"/>
    <property type="project" value="InterPro"/>
</dbReference>
<name>A0A1M5FME3_9BACT</name>
<dbReference type="GO" id="GO:0008270">
    <property type="term" value="F:zinc ion binding"/>
    <property type="evidence" value="ECO:0007669"/>
    <property type="project" value="InterPro"/>
</dbReference>
<dbReference type="OrthoDB" id="4376109at2"/>
<dbReference type="GO" id="GO:0003677">
    <property type="term" value="F:DNA binding"/>
    <property type="evidence" value="ECO:0007669"/>
    <property type="project" value="InterPro"/>
</dbReference>
<dbReference type="InterPro" id="IPR016071">
    <property type="entry name" value="Staphylococal_nuclease_OB-fold"/>
</dbReference>
<keyword evidence="4" id="KW-1185">Reference proteome</keyword>
<evidence type="ECO:0000313" key="3">
    <source>
        <dbReference type="EMBL" id="SHF92341.1"/>
    </source>
</evidence>
<evidence type="ECO:0000256" key="1">
    <source>
        <dbReference type="ARBA" id="ARBA00023159"/>
    </source>
</evidence>
<proteinExistence type="predicted"/>
<reference evidence="4" key="1">
    <citation type="submission" date="2016-11" db="EMBL/GenBank/DDBJ databases">
        <authorList>
            <person name="Varghese N."/>
            <person name="Submissions S."/>
        </authorList>
    </citation>
    <scope>NUCLEOTIDE SEQUENCE [LARGE SCALE GENOMIC DNA]</scope>
    <source>
        <strain evidence="4">DSM 9756</strain>
    </source>
</reference>
<dbReference type="Pfam" id="PF00565">
    <property type="entry name" value="SNase"/>
    <property type="match status" value="1"/>
</dbReference>
<keyword evidence="1" id="KW-0010">Activator</keyword>
<organism evidence="3 4">
    <name type="scientific">Desulfacinum infernum DSM 9756</name>
    <dbReference type="NCBI Taxonomy" id="1121391"/>
    <lineage>
        <taxon>Bacteria</taxon>
        <taxon>Pseudomonadati</taxon>
        <taxon>Thermodesulfobacteriota</taxon>
        <taxon>Syntrophobacteria</taxon>
        <taxon>Syntrophobacterales</taxon>
        <taxon>Syntrophobacteraceae</taxon>
        <taxon>Desulfacinum</taxon>
    </lineage>
</organism>
<dbReference type="Pfam" id="PF02805">
    <property type="entry name" value="Ada_Zn_binding"/>
    <property type="match status" value="1"/>
</dbReference>
<dbReference type="AlphaFoldDB" id="A0A1M5FME3"/>
<dbReference type="EMBL" id="FQVB01000032">
    <property type="protein sequence ID" value="SHF92341.1"/>
    <property type="molecule type" value="Genomic_DNA"/>
</dbReference>